<feature type="compositionally biased region" description="Basic and acidic residues" evidence="1">
    <location>
        <begin position="65"/>
        <end position="83"/>
    </location>
</feature>
<accession>A0A0B2XDY7</accession>
<proteinExistence type="predicted"/>
<feature type="compositionally biased region" description="Polar residues" evidence="1">
    <location>
        <begin position="26"/>
        <end position="47"/>
    </location>
</feature>
<dbReference type="OrthoDB" id="2159786at2759"/>
<dbReference type="GeneID" id="23632950"/>
<dbReference type="RefSeq" id="XP_011411798.1">
    <property type="nucleotide sequence ID" value="XM_011413496.1"/>
</dbReference>
<evidence type="ECO:0000256" key="1">
    <source>
        <dbReference type="SAM" id="MobiDB-lite"/>
    </source>
</evidence>
<sequence length="566" mass="63012">MQTDAPYQLPSPRETAKRKRRYSYSDRAQGSSLSTNLPNSINPFSRSPSERRQLSLAGLKDTDEDPTRGIECFPHRGIDRKAPEVTVSEEEDDADELDASETSQATAEEPERMVRSGKDKRNQRRPSLAHPFSRLDTLLRSIHQLLDQAEITKAARLFGIVLQLRPGSRPIDVRQHNIWAIGAEIIIRGGEDVTLLHRGLQHVDIESHEYTDGMLSGSKSYTRIRIPRRRHPSENLKKLKAYLGALIQKYPYDHKFPKKTSALHFQLAMLTCEVYSCHAMYASADSPTTALQLDLEEVPPQISDRYSEDVYQNDQSEMTMNVKQPGSEVNFRIQRERNQIYAREALKDISKRMDSLINELPYSKNHHFLQLRATVSLLIAELLALDNGSQQGITNEPTAAIKSEQEIASIMLQRIIDNGGHTARPLMDLMAAAGRQSVLRLQGAPLAHLCKINMVFELPTTTHHSPPGLHAACLPTKFVEEDSVLWARSGSWGSSVLYLDAHDSRVSGLYSLASVCPVCPDASESLSLPTPLNLPIASALCRGVNGLSQLGVTAAFDLPCKPAMTS</sequence>
<evidence type="ECO:0000313" key="3">
    <source>
        <dbReference type="Proteomes" id="UP000002498"/>
    </source>
</evidence>
<dbReference type="EMBL" id="ADNJ02000008">
    <property type="protein sequence ID" value="KHO10965.1"/>
    <property type="molecule type" value="Genomic_DNA"/>
</dbReference>
<comment type="caution">
    <text evidence="2">The sequence shown here is derived from an EMBL/GenBank/DDBJ whole genome shotgun (WGS) entry which is preliminary data.</text>
</comment>
<dbReference type="AlphaFoldDB" id="A0A0B2XDY7"/>
<feature type="region of interest" description="Disordered" evidence="1">
    <location>
        <begin position="1"/>
        <end position="129"/>
    </location>
</feature>
<keyword evidence="3" id="KW-1185">Reference proteome</keyword>
<name>A0A0B2XDY7_METRA</name>
<dbReference type="HOGENOM" id="CLU_027162_0_0_1"/>
<reference evidence="2 3" key="2">
    <citation type="journal article" date="2014" name="Proc. Natl. Acad. Sci. U.S.A.">
        <title>Trajectory and genomic determinants of fungal-pathogen speciation and host adaptation.</title>
        <authorList>
            <person name="Hu X."/>
            <person name="Xiao G."/>
            <person name="Zheng P."/>
            <person name="Shang Y."/>
            <person name="Su Y."/>
            <person name="Zhang X."/>
            <person name="Liu X."/>
            <person name="Zhan S."/>
            <person name="St Leger R.J."/>
            <person name="Wang C."/>
        </authorList>
    </citation>
    <scope>GENOME REANNOTATION</scope>
    <source>
        <strain evidence="3">ARSEF 23 / ATCC MYA-3075</strain>
    </source>
</reference>
<dbReference type="GO" id="GO:0017025">
    <property type="term" value="F:TBP-class protein binding"/>
    <property type="evidence" value="ECO:0007669"/>
    <property type="project" value="TreeGrafter"/>
</dbReference>
<dbReference type="Proteomes" id="UP000002498">
    <property type="component" value="Unassembled WGS sequence"/>
</dbReference>
<reference evidence="2 3" key="1">
    <citation type="journal article" date="2011" name="PLoS Genet.">
        <title>Genome sequencing and comparative transcriptomics of the model entomopathogenic fungi Metarhizium anisopliae and M. acridum.</title>
        <authorList>
            <person name="Gao Q."/>
            <person name="Jin K."/>
            <person name="Ying S.H."/>
            <person name="Zhang Y."/>
            <person name="Xiao G."/>
            <person name="Shang Y."/>
            <person name="Duan Z."/>
            <person name="Hu X."/>
            <person name="Xie X.Q."/>
            <person name="Zhou G."/>
            <person name="Peng G."/>
            <person name="Luo Z."/>
            <person name="Huang W."/>
            <person name="Wang B."/>
            <person name="Fang W."/>
            <person name="Wang S."/>
            <person name="Zhong Y."/>
            <person name="Ma L.J."/>
            <person name="St Leger R.J."/>
            <person name="Zhao G.P."/>
            <person name="Pei Y."/>
            <person name="Feng M.G."/>
            <person name="Xia Y."/>
            <person name="Wang C."/>
        </authorList>
    </citation>
    <scope>NUCLEOTIDE SEQUENCE [LARGE SCALE GENOMIC DNA]</scope>
    <source>
        <strain evidence="3">ARSEF 23 / ATCC MYA-3075</strain>
    </source>
</reference>
<feature type="compositionally biased region" description="Basic and acidic residues" evidence="1">
    <location>
        <begin position="109"/>
        <end position="120"/>
    </location>
</feature>
<dbReference type="GO" id="GO:0001164">
    <property type="term" value="F:RNA polymerase I core promoter sequence-specific DNA binding"/>
    <property type="evidence" value="ECO:0007669"/>
    <property type="project" value="TreeGrafter"/>
</dbReference>
<gene>
    <name evidence="2" type="ORF">MAA_11502</name>
</gene>
<dbReference type="PANTHER" id="PTHR28244:SF1">
    <property type="entry name" value="RNA POLYMERASE I-SPECIFIC TRANSCRIPTION INITIATION FACTOR RRN11"/>
    <property type="match status" value="1"/>
</dbReference>
<feature type="compositionally biased region" description="Acidic residues" evidence="1">
    <location>
        <begin position="87"/>
        <end position="99"/>
    </location>
</feature>
<dbReference type="KEGG" id="maj:MAA_11502"/>
<dbReference type="PANTHER" id="PTHR28244">
    <property type="entry name" value="RNA POLYMERASE I-SPECIFIC TRANSCRIPTION INITIATION FACTOR RRN11"/>
    <property type="match status" value="1"/>
</dbReference>
<evidence type="ECO:0000313" key="2">
    <source>
        <dbReference type="EMBL" id="KHO10965.1"/>
    </source>
</evidence>
<dbReference type="InterPro" id="IPR053029">
    <property type="entry name" value="RNA_pol_I-specific_init_factor"/>
</dbReference>
<protein>
    <submittedName>
        <fullName evidence="2">DUF221 domain protein</fullName>
    </submittedName>
</protein>
<organism evidence="2 3">
    <name type="scientific">Metarhizium robertsii (strain ARSEF 23 / ATCC MYA-3075)</name>
    <name type="common">Metarhizium anisopliae (strain ARSEF 23)</name>
    <dbReference type="NCBI Taxonomy" id="655844"/>
    <lineage>
        <taxon>Eukaryota</taxon>
        <taxon>Fungi</taxon>
        <taxon>Dikarya</taxon>
        <taxon>Ascomycota</taxon>
        <taxon>Pezizomycotina</taxon>
        <taxon>Sordariomycetes</taxon>
        <taxon>Hypocreomycetidae</taxon>
        <taxon>Hypocreales</taxon>
        <taxon>Clavicipitaceae</taxon>
        <taxon>Metarhizium</taxon>
    </lineage>
</organism>
<dbReference type="GO" id="GO:0042790">
    <property type="term" value="P:nucleolar large rRNA transcription by RNA polymerase I"/>
    <property type="evidence" value="ECO:0007669"/>
    <property type="project" value="TreeGrafter"/>
</dbReference>
<dbReference type="GO" id="GO:0070860">
    <property type="term" value="C:RNA polymerase I core factor complex"/>
    <property type="evidence" value="ECO:0007669"/>
    <property type="project" value="TreeGrafter"/>
</dbReference>